<evidence type="ECO:0000313" key="2">
    <source>
        <dbReference type="Proteomes" id="UP000812287"/>
    </source>
</evidence>
<comment type="caution">
    <text evidence="1">The sequence shown here is derived from an EMBL/GenBank/DDBJ whole genome shotgun (WGS) entry which is preliminary data.</text>
</comment>
<gene>
    <name evidence="1" type="ORF">BT62DRAFT_155548</name>
</gene>
<accession>A0A9P8ASC4</accession>
<dbReference type="AlphaFoldDB" id="A0A9P8ASC4"/>
<dbReference type="RefSeq" id="XP_043039649.1">
    <property type="nucleotide sequence ID" value="XM_043179870.1"/>
</dbReference>
<keyword evidence="2" id="KW-1185">Reference proteome</keyword>
<dbReference type="Proteomes" id="UP000812287">
    <property type="component" value="Unassembled WGS sequence"/>
</dbReference>
<organism evidence="1 2">
    <name type="scientific">Guyanagaster necrorhizus</name>
    <dbReference type="NCBI Taxonomy" id="856835"/>
    <lineage>
        <taxon>Eukaryota</taxon>
        <taxon>Fungi</taxon>
        <taxon>Dikarya</taxon>
        <taxon>Basidiomycota</taxon>
        <taxon>Agaricomycotina</taxon>
        <taxon>Agaricomycetes</taxon>
        <taxon>Agaricomycetidae</taxon>
        <taxon>Agaricales</taxon>
        <taxon>Marasmiineae</taxon>
        <taxon>Physalacriaceae</taxon>
        <taxon>Guyanagaster</taxon>
    </lineage>
</organism>
<sequence>MLILSRLDPADLRAYRLQVKERLYRFNFVSILPVCMTDTNMTCQQETLAQLEKDERLEKLEETFQSVREDYSRILALVR</sequence>
<reference evidence="1" key="1">
    <citation type="submission" date="2020-11" db="EMBL/GenBank/DDBJ databases">
        <title>Adaptations for nitrogen fixation in a non-lichenized fungal sporocarp promotes dispersal by wood-feeding termites.</title>
        <authorList>
            <consortium name="DOE Joint Genome Institute"/>
            <person name="Koch R.A."/>
            <person name="Yoon G."/>
            <person name="Arayal U."/>
            <person name="Lail K."/>
            <person name="Amirebrahimi M."/>
            <person name="Labutti K."/>
            <person name="Lipzen A."/>
            <person name="Riley R."/>
            <person name="Barry K."/>
            <person name="Henrissat B."/>
            <person name="Grigoriev I.V."/>
            <person name="Herr J.R."/>
            <person name="Aime M.C."/>
        </authorList>
    </citation>
    <scope>NUCLEOTIDE SEQUENCE</scope>
    <source>
        <strain evidence="1">MCA 3950</strain>
    </source>
</reference>
<name>A0A9P8ASC4_9AGAR</name>
<dbReference type="EMBL" id="MU250535">
    <property type="protein sequence ID" value="KAG7446149.1"/>
    <property type="molecule type" value="Genomic_DNA"/>
</dbReference>
<dbReference type="OrthoDB" id="10253098at2759"/>
<proteinExistence type="predicted"/>
<dbReference type="GeneID" id="66102166"/>
<evidence type="ECO:0000313" key="1">
    <source>
        <dbReference type="EMBL" id="KAG7446149.1"/>
    </source>
</evidence>
<protein>
    <submittedName>
        <fullName evidence="1">Uncharacterized protein</fullName>
    </submittedName>
</protein>